<dbReference type="InterPro" id="IPR003661">
    <property type="entry name" value="HisK_dim/P_dom"/>
</dbReference>
<evidence type="ECO:0000256" key="10">
    <source>
        <dbReference type="ARBA" id="ARBA00022989"/>
    </source>
</evidence>
<evidence type="ECO:0000256" key="9">
    <source>
        <dbReference type="ARBA" id="ARBA00022840"/>
    </source>
</evidence>
<dbReference type="Gene3D" id="1.10.287.130">
    <property type="match status" value="1"/>
</dbReference>
<keyword evidence="7" id="KW-0547">Nucleotide-binding</keyword>
<comment type="catalytic activity">
    <reaction evidence="1">
        <text>ATP + protein L-histidine = ADP + protein N-phospho-L-histidine.</text>
        <dbReference type="EC" id="2.7.13.3"/>
    </reaction>
</comment>
<dbReference type="Pfam" id="PF00512">
    <property type="entry name" value="HisKA"/>
    <property type="match status" value="1"/>
</dbReference>
<protein>
    <recommendedName>
        <fullName evidence="3">histidine kinase</fullName>
        <ecNumber evidence="3">2.7.13.3</ecNumber>
    </recommendedName>
</protein>
<dbReference type="PROSITE" id="PS50109">
    <property type="entry name" value="HIS_KIN"/>
    <property type="match status" value="1"/>
</dbReference>
<evidence type="ECO:0000313" key="17">
    <source>
        <dbReference type="Proteomes" id="UP000186098"/>
    </source>
</evidence>
<feature type="transmembrane region" description="Helical" evidence="13">
    <location>
        <begin position="22"/>
        <end position="44"/>
    </location>
</feature>
<dbReference type="PANTHER" id="PTHR45436">
    <property type="entry name" value="SENSOR HISTIDINE KINASE YKOH"/>
    <property type="match status" value="1"/>
</dbReference>
<sequence>MSAPTEEGPAGRRRRLRAPRSLQARVALAVGVAVTLLWLIGASLTARVLVHEMSEVFDAALVDAAQRMLPLALRSTRHDRAAAAAAEGAATDDLPAPSAAPPAREGFRLRPFGRDRDRDHDRRHGDDDDDHARDDHAHDDHDDDDHDKRVARLHRRDDAFAFVVRDADGAVILRSAYGADDLPPFTREGFSVVPGYRVYADRSGREGATIVVAEPLIRRAHVAGEMMLRLVSPLLVILPLCLAAIFLAVRSSLDPVRRLRQELSDRGARNMSPVAADGLPSELRPVTESLNSLLARLRAAFEAERSFAANAAHELRTPVAGAIAQAQRLRSETADPEAARRAAEIESTLKRLNALSEKLMQMARAEGAQLRSERPQDMGMILRLIAEDFERLGARLDLVLPETAVRSDLDPDAFGILCRNLIENALRHGSDSDPVRVELTASGMLMVTNDGPPVPPAEMARLTRRFARAGMGPGTGLGLAIVKTIAERTGGALAFASPVPGRATGFQVRFTLPDVEMGPAAG</sequence>
<dbReference type="Gene3D" id="3.30.565.10">
    <property type="entry name" value="Histidine kinase-like ATPase, C-terminal domain"/>
    <property type="match status" value="1"/>
</dbReference>
<feature type="compositionally biased region" description="Basic and acidic residues" evidence="12">
    <location>
        <begin position="105"/>
        <end position="146"/>
    </location>
</feature>
<feature type="region of interest" description="Disordered" evidence="12">
    <location>
        <begin position="83"/>
        <end position="146"/>
    </location>
</feature>
<dbReference type="InterPro" id="IPR050428">
    <property type="entry name" value="TCS_sensor_his_kinase"/>
</dbReference>
<evidence type="ECO:0000256" key="4">
    <source>
        <dbReference type="ARBA" id="ARBA00022553"/>
    </source>
</evidence>
<evidence type="ECO:0000259" key="15">
    <source>
        <dbReference type="PROSITE" id="PS50885"/>
    </source>
</evidence>
<dbReference type="STRING" id="407234.SAMN05421795_10640"/>
<dbReference type="CDD" id="cd00075">
    <property type="entry name" value="HATPase"/>
    <property type="match status" value="1"/>
</dbReference>
<dbReference type="SMART" id="SM00387">
    <property type="entry name" value="HATPase_c"/>
    <property type="match status" value="1"/>
</dbReference>
<dbReference type="GO" id="GO:0005886">
    <property type="term" value="C:plasma membrane"/>
    <property type="evidence" value="ECO:0007669"/>
    <property type="project" value="TreeGrafter"/>
</dbReference>
<dbReference type="Proteomes" id="UP000186098">
    <property type="component" value="Unassembled WGS sequence"/>
</dbReference>
<dbReference type="GO" id="GO:0005524">
    <property type="term" value="F:ATP binding"/>
    <property type="evidence" value="ECO:0007669"/>
    <property type="project" value="UniProtKB-KW"/>
</dbReference>
<dbReference type="PANTHER" id="PTHR45436:SF14">
    <property type="entry name" value="SENSOR PROTEIN QSEC"/>
    <property type="match status" value="1"/>
</dbReference>
<feature type="compositionally biased region" description="Low complexity" evidence="12">
    <location>
        <begin position="83"/>
        <end position="103"/>
    </location>
</feature>
<comment type="subcellular location">
    <subcellularLocation>
        <location evidence="2">Membrane</location>
        <topology evidence="2">Multi-pass membrane protein</topology>
    </subcellularLocation>
</comment>
<dbReference type="SUPFAM" id="SSF47384">
    <property type="entry name" value="Homodimeric domain of signal transducing histidine kinase"/>
    <property type="match status" value="1"/>
</dbReference>
<evidence type="ECO:0000256" key="11">
    <source>
        <dbReference type="ARBA" id="ARBA00023012"/>
    </source>
</evidence>
<keyword evidence="4" id="KW-0597">Phosphoprotein</keyword>
<evidence type="ECO:0000313" key="16">
    <source>
        <dbReference type="EMBL" id="SIS82224.1"/>
    </source>
</evidence>
<dbReference type="SUPFAM" id="SSF55874">
    <property type="entry name" value="ATPase domain of HSP90 chaperone/DNA topoisomerase II/histidine kinase"/>
    <property type="match status" value="1"/>
</dbReference>
<feature type="domain" description="HAMP" evidence="15">
    <location>
        <begin position="250"/>
        <end position="302"/>
    </location>
</feature>
<evidence type="ECO:0000256" key="7">
    <source>
        <dbReference type="ARBA" id="ARBA00022741"/>
    </source>
</evidence>
<name>A0A1N7M822_9RHOB</name>
<keyword evidence="10 13" id="KW-1133">Transmembrane helix</keyword>
<dbReference type="EC" id="2.7.13.3" evidence="3"/>
<dbReference type="InterPro" id="IPR005467">
    <property type="entry name" value="His_kinase_dom"/>
</dbReference>
<dbReference type="InterPro" id="IPR003594">
    <property type="entry name" value="HATPase_dom"/>
</dbReference>
<dbReference type="InterPro" id="IPR036097">
    <property type="entry name" value="HisK_dim/P_sf"/>
</dbReference>
<dbReference type="PROSITE" id="PS50885">
    <property type="entry name" value="HAMP"/>
    <property type="match status" value="1"/>
</dbReference>
<reference evidence="17" key="1">
    <citation type="submission" date="2017-01" db="EMBL/GenBank/DDBJ databases">
        <authorList>
            <person name="Varghese N."/>
            <person name="Submissions S."/>
        </authorList>
    </citation>
    <scope>NUCLEOTIDE SEQUENCE [LARGE SCALE GENOMIC DNA]</scope>
    <source>
        <strain evidence="17">DSM 18714</strain>
    </source>
</reference>
<gene>
    <name evidence="16" type="ORF">SAMN05421795_10640</name>
</gene>
<dbReference type="RefSeq" id="WP_097177048.1">
    <property type="nucleotide sequence ID" value="NZ_FTOM01000006.1"/>
</dbReference>
<evidence type="ECO:0000256" key="3">
    <source>
        <dbReference type="ARBA" id="ARBA00012438"/>
    </source>
</evidence>
<dbReference type="InterPro" id="IPR003660">
    <property type="entry name" value="HAMP_dom"/>
</dbReference>
<dbReference type="SMART" id="SM00388">
    <property type="entry name" value="HisKA"/>
    <property type="match status" value="1"/>
</dbReference>
<evidence type="ECO:0000256" key="12">
    <source>
        <dbReference type="SAM" id="MobiDB-lite"/>
    </source>
</evidence>
<dbReference type="InterPro" id="IPR036890">
    <property type="entry name" value="HATPase_C_sf"/>
</dbReference>
<keyword evidence="8 16" id="KW-0418">Kinase</keyword>
<keyword evidence="9" id="KW-0067">ATP-binding</keyword>
<evidence type="ECO:0000256" key="1">
    <source>
        <dbReference type="ARBA" id="ARBA00000085"/>
    </source>
</evidence>
<dbReference type="AlphaFoldDB" id="A0A1N7M822"/>
<dbReference type="EMBL" id="FTOM01000006">
    <property type="protein sequence ID" value="SIS82224.1"/>
    <property type="molecule type" value="Genomic_DNA"/>
</dbReference>
<proteinExistence type="predicted"/>
<evidence type="ECO:0000256" key="2">
    <source>
        <dbReference type="ARBA" id="ARBA00004141"/>
    </source>
</evidence>
<dbReference type="GO" id="GO:0000155">
    <property type="term" value="F:phosphorelay sensor kinase activity"/>
    <property type="evidence" value="ECO:0007669"/>
    <property type="project" value="InterPro"/>
</dbReference>
<accession>A0A1N7M822</accession>
<dbReference type="Pfam" id="PF02518">
    <property type="entry name" value="HATPase_c"/>
    <property type="match status" value="1"/>
</dbReference>
<evidence type="ECO:0000256" key="5">
    <source>
        <dbReference type="ARBA" id="ARBA00022679"/>
    </source>
</evidence>
<feature type="domain" description="Histidine kinase" evidence="14">
    <location>
        <begin position="310"/>
        <end position="516"/>
    </location>
</feature>
<evidence type="ECO:0000256" key="13">
    <source>
        <dbReference type="SAM" id="Phobius"/>
    </source>
</evidence>
<keyword evidence="5" id="KW-0808">Transferase</keyword>
<dbReference type="CDD" id="cd00082">
    <property type="entry name" value="HisKA"/>
    <property type="match status" value="1"/>
</dbReference>
<keyword evidence="6 13" id="KW-0812">Transmembrane</keyword>
<keyword evidence="11" id="KW-0902">Two-component regulatory system</keyword>
<evidence type="ECO:0000256" key="8">
    <source>
        <dbReference type="ARBA" id="ARBA00022777"/>
    </source>
</evidence>
<dbReference type="OrthoDB" id="9809766at2"/>
<evidence type="ECO:0000256" key="6">
    <source>
        <dbReference type="ARBA" id="ARBA00022692"/>
    </source>
</evidence>
<evidence type="ECO:0000259" key="14">
    <source>
        <dbReference type="PROSITE" id="PS50109"/>
    </source>
</evidence>
<feature type="transmembrane region" description="Helical" evidence="13">
    <location>
        <begin position="226"/>
        <end position="249"/>
    </location>
</feature>
<keyword evidence="13" id="KW-0472">Membrane</keyword>
<keyword evidence="17" id="KW-1185">Reference proteome</keyword>
<organism evidence="16 17">
    <name type="scientific">Phaeovulum vinaykumarii</name>
    <dbReference type="NCBI Taxonomy" id="407234"/>
    <lineage>
        <taxon>Bacteria</taxon>
        <taxon>Pseudomonadati</taxon>
        <taxon>Pseudomonadota</taxon>
        <taxon>Alphaproteobacteria</taxon>
        <taxon>Rhodobacterales</taxon>
        <taxon>Paracoccaceae</taxon>
        <taxon>Phaeovulum</taxon>
    </lineage>
</organism>